<name>A0A7R7DRT8_9ACTN</name>
<sequence length="456" mass="47348">MLATQLGMLLDGDVAGLAPALDVADGLDEVLAHGLSRLGEPERAALTALAAAVGTSPLAVPVGEAVAKLAAGTVADAYLAALAGARAALFGAAHDALLARFDAALGRRRDEWVGAGADAAGLPLAAARSWLTELAVTGWRGVDEDLVAASASVVAALLAEPRTRRLAVLLDGFGAELRACAPIATMELLPLRRWGDLWSRAVLLAQDAWPGPVEPTPVSGRLLPLGVDVHEHATAVQLQVHGVLESADGVRLVRTSLVVAKVDTIVGPAVWTLFDAPVLLGALAEHRALELTDMPSLPGGDLHWCEEAARPGEPADPFTTARLTLPTATAAAPSPLDRHPARIAEPVLVEDYQVVDGAAVLGEHRLRFDLDRLPGCGPLTPALVAGSTGCIGLLRWDAGEWLLQPLAVRATVKRRPAQTGTGDWALGPTDAKVAKAEAKNDAVSVLRERAGRLLRS</sequence>
<dbReference type="KEGG" id="atl:Athai_40690"/>
<protein>
    <submittedName>
        <fullName evidence="1">Uncharacterized protein</fullName>
    </submittedName>
</protein>
<evidence type="ECO:0000313" key="2">
    <source>
        <dbReference type="Proteomes" id="UP000611640"/>
    </source>
</evidence>
<dbReference type="RefSeq" id="WP_203962922.1">
    <property type="nucleotide sequence ID" value="NZ_AP023355.1"/>
</dbReference>
<proteinExistence type="predicted"/>
<dbReference type="Proteomes" id="UP000611640">
    <property type="component" value="Chromosome"/>
</dbReference>
<dbReference type="EMBL" id="AP023355">
    <property type="protein sequence ID" value="BCJ36566.1"/>
    <property type="molecule type" value="Genomic_DNA"/>
</dbReference>
<accession>A0A7R7DRT8</accession>
<organism evidence="1 2">
    <name type="scientific">Actinocatenispora thailandica</name>
    <dbReference type="NCBI Taxonomy" id="227318"/>
    <lineage>
        <taxon>Bacteria</taxon>
        <taxon>Bacillati</taxon>
        <taxon>Actinomycetota</taxon>
        <taxon>Actinomycetes</taxon>
        <taxon>Micromonosporales</taxon>
        <taxon>Micromonosporaceae</taxon>
        <taxon>Actinocatenispora</taxon>
    </lineage>
</organism>
<gene>
    <name evidence="1" type="ORF">Athai_40690</name>
</gene>
<evidence type="ECO:0000313" key="1">
    <source>
        <dbReference type="EMBL" id="BCJ36566.1"/>
    </source>
</evidence>
<dbReference type="AlphaFoldDB" id="A0A7R7DRT8"/>
<keyword evidence="2" id="KW-1185">Reference proteome</keyword>
<reference evidence="1 2" key="1">
    <citation type="submission" date="2020-08" db="EMBL/GenBank/DDBJ databases">
        <title>Whole genome shotgun sequence of Actinocatenispora thailandica NBRC 105041.</title>
        <authorList>
            <person name="Komaki H."/>
            <person name="Tamura T."/>
        </authorList>
    </citation>
    <scope>NUCLEOTIDE SEQUENCE [LARGE SCALE GENOMIC DNA]</scope>
    <source>
        <strain evidence="1 2">NBRC 105041</strain>
    </source>
</reference>